<dbReference type="Gene3D" id="1.10.10.10">
    <property type="entry name" value="Winged helix-like DNA-binding domain superfamily/Winged helix DNA-binding domain"/>
    <property type="match status" value="1"/>
</dbReference>
<dbReference type="GO" id="GO:0046983">
    <property type="term" value="F:protein dimerization activity"/>
    <property type="evidence" value="ECO:0007669"/>
    <property type="project" value="InterPro"/>
</dbReference>
<reference evidence="7 8" key="1">
    <citation type="submission" date="2020-08" db="EMBL/GenBank/DDBJ databases">
        <title>Sequencing the genomes of 1000 actinobacteria strains.</title>
        <authorList>
            <person name="Klenk H.-P."/>
        </authorList>
    </citation>
    <scope>NUCLEOTIDE SEQUENCE [LARGE SCALE GENOMIC DNA]</scope>
    <source>
        <strain evidence="7 8">DSM 45584</strain>
    </source>
</reference>
<dbReference type="InterPro" id="IPR016461">
    <property type="entry name" value="COMT-like"/>
</dbReference>
<dbReference type="Pfam" id="PF08100">
    <property type="entry name" value="Dimerisation"/>
    <property type="match status" value="1"/>
</dbReference>
<keyword evidence="8" id="KW-1185">Reference proteome</keyword>
<dbReference type="CDD" id="cd02440">
    <property type="entry name" value="AdoMet_MTases"/>
    <property type="match status" value="1"/>
</dbReference>
<evidence type="ECO:0000313" key="7">
    <source>
        <dbReference type="EMBL" id="MBB5158405.1"/>
    </source>
</evidence>
<dbReference type="Pfam" id="PF00891">
    <property type="entry name" value="Methyltransf_2"/>
    <property type="match status" value="1"/>
</dbReference>
<dbReference type="PANTHER" id="PTHR43712">
    <property type="entry name" value="PUTATIVE (AFU_ORTHOLOGUE AFUA_4G14580)-RELATED"/>
    <property type="match status" value="1"/>
</dbReference>
<dbReference type="RefSeq" id="WP_184730152.1">
    <property type="nucleotide sequence ID" value="NZ_JACHIW010000002.1"/>
</dbReference>
<dbReference type="SUPFAM" id="SSF46785">
    <property type="entry name" value="Winged helix' DNA-binding domain"/>
    <property type="match status" value="1"/>
</dbReference>
<dbReference type="PANTHER" id="PTHR43712:SF2">
    <property type="entry name" value="O-METHYLTRANSFERASE CICE"/>
    <property type="match status" value="1"/>
</dbReference>
<dbReference type="Gene3D" id="1.10.287.1350">
    <property type="match status" value="1"/>
</dbReference>
<dbReference type="InterPro" id="IPR036388">
    <property type="entry name" value="WH-like_DNA-bd_sf"/>
</dbReference>
<dbReference type="AlphaFoldDB" id="A0A840QIH4"/>
<evidence type="ECO:0000256" key="4">
    <source>
        <dbReference type="PIRSR" id="PIRSR005739-1"/>
    </source>
</evidence>
<gene>
    <name evidence="7" type="ORF">BJ970_006004</name>
</gene>
<proteinExistence type="predicted"/>
<keyword evidence="2" id="KW-0808">Transferase</keyword>
<organism evidence="7 8">
    <name type="scientific">Saccharopolyspora phatthalungensis</name>
    <dbReference type="NCBI Taxonomy" id="664693"/>
    <lineage>
        <taxon>Bacteria</taxon>
        <taxon>Bacillati</taxon>
        <taxon>Actinomycetota</taxon>
        <taxon>Actinomycetes</taxon>
        <taxon>Pseudonocardiales</taxon>
        <taxon>Pseudonocardiaceae</taxon>
        <taxon>Saccharopolyspora</taxon>
    </lineage>
</organism>
<comment type="caution">
    <text evidence="7">The sequence shown here is derived from an EMBL/GenBank/DDBJ whole genome shotgun (WGS) entry which is preliminary data.</text>
</comment>
<evidence type="ECO:0000256" key="2">
    <source>
        <dbReference type="ARBA" id="ARBA00022679"/>
    </source>
</evidence>
<evidence type="ECO:0000259" key="5">
    <source>
        <dbReference type="Pfam" id="PF00891"/>
    </source>
</evidence>
<feature type="domain" description="O-methyltransferase dimerisation" evidence="6">
    <location>
        <begin position="23"/>
        <end position="97"/>
    </location>
</feature>
<accession>A0A840QIH4</accession>
<protein>
    <recommendedName>
        <fullName evidence="9">Methyltransferase</fullName>
    </recommendedName>
</protein>
<dbReference type="InterPro" id="IPR029063">
    <property type="entry name" value="SAM-dependent_MTases_sf"/>
</dbReference>
<evidence type="ECO:0000259" key="6">
    <source>
        <dbReference type="Pfam" id="PF08100"/>
    </source>
</evidence>
<dbReference type="EMBL" id="JACHIW010000002">
    <property type="protein sequence ID" value="MBB5158405.1"/>
    <property type="molecule type" value="Genomic_DNA"/>
</dbReference>
<dbReference type="InterPro" id="IPR001077">
    <property type="entry name" value="COMT_C"/>
</dbReference>
<dbReference type="Gene3D" id="3.40.50.150">
    <property type="entry name" value="Vaccinia Virus protein VP39"/>
    <property type="match status" value="1"/>
</dbReference>
<dbReference type="PROSITE" id="PS51683">
    <property type="entry name" value="SAM_OMT_II"/>
    <property type="match status" value="1"/>
</dbReference>
<evidence type="ECO:0000256" key="1">
    <source>
        <dbReference type="ARBA" id="ARBA00022603"/>
    </source>
</evidence>
<feature type="domain" description="O-methyltransferase C-terminal" evidence="5">
    <location>
        <begin position="120"/>
        <end position="329"/>
    </location>
</feature>
<dbReference type="InterPro" id="IPR012967">
    <property type="entry name" value="COMT_dimerisation"/>
</dbReference>
<evidence type="ECO:0008006" key="9">
    <source>
        <dbReference type="Google" id="ProtNLM"/>
    </source>
</evidence>
<feature type="active site" description="Proton acceptor" evidence="4">
    <location>
        <position position="256"/>
    </location>
</feature>
<keyword evidence="3" id="KW-0949">S-adenosyl-L-methionine</keyword>
<evidence type="ECO:0000256" key="3">
    <source>
        <dbReference type="ARBA" id="ARBA00022691"/>
    </source>
</evidence>
<evidence type="ECO:0000313" key="8">
    <source>
        <dbReference type="Proteomes" id="UP000584374"/>
    </source>
</evidence>
<dbReference type="PIRSF" id="PIRSF005739">
    <property type="entry name" value="O-mtase"/>
    <property type="match status" value="1"/>
</dbReference>
<name>A0A840QIH4_9PSEU</name>
<dbReference type="InterPro" id="IPR036390">
    <property type="entry name" value="WH_DNA-bd_sf"/>
</dbReference>
<sequence length="352" mass="38608">MTETNRSGTQSSRDFTSHRTLLELTWSYINSELVEVMIELRLADLLGSTPLSSAEVAAQTDTHPPSMRRLLRALTAVGLLVEAEPDRFFLTPAGKRLRTDTPDSLYAFVAQGGGIFRQAWTQLRHSLRTGSPAFDRVFGVDLFHYLTARPELSTLFNEAMSQGTRSLTAELATEYEFSRYSTVVDVGGGNGTLLAGVLSAHPGIRGVLFDTAEGVKNARTILKQANVAERCEIRTGDFFASIPDGGDLYLLKSIIHDWDDQRSVTILANCRKVMGATSRLLILEVALPPTAEDPADALRLAYLSDLHMLVSFGGAERSLSDFETLLSSADLRLTRLIRPETLCPFTLIEAAP</sequence>
<dbReference type="GO" id="GO:0032259">
    <property type="term" value="P:methylation"/>
    <property type="evidence" value="ECO:0007669"/>
    <property type="project" value="UniProtKB-KW"/>
</dbReference>
<dbReference type="Proteomes" id="UP000584374">
    <property type="component" value="Unassembled WGS sequence"/>
</dbReference>
<keyword evidence="1" id="KW-0489">Methyltransferase</keyword>
<dbReference type="GO" id="GO:0008171">
    <property type="term" value="F:O-methyltransferase activity"/>
    <property type="evidence" value="ECO:0007669"/>
    <property type="project" value="InterPro"/>
</dbReference>
<dbReference type="SUPFAM" id="SSF53335">
    <property type="entry name" value="S-adenosyl-L-methionine-dependent methyltransferases"/>
    <property type="match status" value="1"/>
</dbReference>